<reference evidence="1" key="1">
    <citation type="submission" date="2022-11" db="EMBL/GenBank/DDBJ databases">
        <title>Methylomonas rapida sp. nov., Carotenoid-Producing Obligate Methanotrophs with High Growth Characteristics and Biotechnological Potential.</title>
        <authorList>
            <person name="Tikhonova E.N."/>
            <person name="Suleimanov R.Z."/>
            <person name="Miroshnikov K."/>
            <person name="Oshkin I.Y."/>
            <person name="Belova S.E."/>
            <person name="Danilova O.V."/>
            <person name="Ashikhmin A."/>
            <person name="Konopkin A."/>
            <person name="But S.Y."/>
            <person name="Khmelenina V.N."/>
            <person name="Kuznetsov N."/>
            <person name="Pimenov N.V."/>
            <person name="Dedysh S.N."/>
        </authorList>
    </citation>
    <scope>NUCLEOTIDE SEQUENCE</scope>
    <source>
        <strain evidence="1">MP1</strain>
    </source>
</reference>
<name>A0ABY7GG15_9GAMM</name>
<evidence type="ECO:0000313" key="2">
    <source>
        <dbReference type="Proteomes" id="UP001162780"/>
    </source>
</evidence>
<dbReference type="EMBL" id="CP113517">
    <property type="protein sequence ID" value="WAR42923.1"/>
    <property type="molecule type" value="Genomic_DNA"/>
</dbReference>
<evidence type="ECO:0000313" key="1">
    <source>
        <dbReference type="EMBL" id="WAR42923.1"/>
    </source>
</evidence>
<protein>
    <recommendedName>
        <fullName evidence="3">GpW protein</fullName>
    </recommendedName>
</protein>
<proteinExistence type="predicted"/>
<organism evidence="1 2">
    <name type="scientific">Methylomonas rapida</name>
    <dbReference type="NCBI Taxonomy" id="2963939"/>
    <lineage>
        <taxon>Bacteria</taxon>
        <taxon>Pseudomonadati</taxon>
        <taxon>Pseudomonadota</taxon>
        <taxon>Gammaproteobacteria</taxon>
        <taxon>Methylococcales</taxon>
        <taxon>Methylococcaceae</taxon>
        <taxon>Methylomonas</taxon>
    </lineage>
</organism>
<dbReference type="RefSeq" id="WP_255187906.1">
    <property type="nucleotide sequence ID" value="NZ_CP113517.1"/>
</dbReference>
<gene>
    <name evidence="1" type="ORF">NM686_010965</name>
</gene>
<keyword evidence="2" id="KW-1185">Reference proteome</keyword>
<evidence type="ECO:0008006" key="3">
    <source>
        <dbReference type="Google" id="ProtNLM"/>
    </source>
</evidence>
<dbReference type="Proteomes" id="UP001162780">
    <property type="component" value="Chromosome"/>
</dbReference>
<sequence length="70" mass="7598">MSFATETLALAQAAYQKALAGQTVEFGGRRFTSHDIGALLSQVKHWQAEVDKEAAKAAGTGKRSPIRFYL</sequence>
<accession>A0ABY7GG15</accession>